<dbReference type="AlphaFoldDB" id="A0A4Y2HJ13"/>
<dbReference type="Proteomes" id="UP000499080">
    <property type="component" value="Unassembled WGS sequence"/>
</dbReference>
<feature type="non-terminal residue" evidence="1">
    <location>
        <position position="1"/>
    </location>
</feature>
<reference evidence="1 2" key="1">
    <citation type="journal article" date="2019" name="Sci. Rep.">
        <title>Orb-weaving spider Araneus ventricosus genome elucidates the spidroin gene catalogue.</title>
        <authorList>
            <person name="Kono N."/>
            <person name="Nakamura H."/>
            <person name="Ohtoshi R."/>
            <person name="Moran D.A.P."/>
            <person name="Shinohara A."/>
            <person name="Yoshida Y."/>
            <person name="Fujiwara M."/>
            <person name="Mori M."/>
            <person name="Tomita M."/>
            <person name="Arakawa K."/>
        </authorList>
    </citation>
    <scope>NUCLEOTIDE SEQUENCE [LARGE SCALE GENOMIC DNA]</scope>
</reference>
<evidence type="ECO:0000313" key="2">
    <source>
        <dbReference type="Proteomes" id="UP000499080"/>
    </source>
</evidence>
<proteinExistence type="predicted"/>
<name>A0A4Y2HJ13_ARAVE</name>
<evidence type="ECO:0000313" key="1">
    <source>
        <dbReference type="EMBL" id="GBM65384.1"/>
    </source>
</evidence>
<protein>
    <submittedName>
        <fullName evidence="1">Uncharacterized protein</fullName>
    </submittedName>
</protein>
<organism evidence="1 2">
    <name type="scientific">Araneus ventricosus</name>
    <name type="common">Orbweaver spider</name>
    <name type="synonym">Epeira ventricosa</name>
    <dbReference type="NCBI Taxonomy" id="182803"/>
    <lineage>
        <taxon>Eukaryota</taxon>
        <taxon>Metazoa</taxon>
        <taxon>Ecdysozoa</taxon>
        <taxon>Arthropoda</taxon>
        <taxon>Chelicerata</taxon>
        <taxon>Arachnida</taxon>
        <taxon>Araneae</taxon>
        <taxon>Araneomorphae</taxon>
        <taxon>Entelegynae</taxon>
        <taxon>Araneoidea</taxon>
        <taxon>Araneidae</taxon>
        <taxon>Araneus</taxon>
    </lineage>
</organism>
<sequence length="73" mass="7569">VNDVRNAGSGSITITYKNCHSRNICGKLANNVHIAGSGSIYVSTSSTNSCGSLVNNVDDQGSGQIYLRYGVGC</sequence>
<keyword evidence="2" id="KW-1185">Reference proteome</keyword>
<gene>
    <name evidence="1" type="ORF">AVEN_212829_1</name>
</gene>
<accession>A0A4Y2HJ13</accession>
<dbReference type="EMBL" id="BGPR01103154">
    <property type="protein sequence ID" value="GBM65384.1"/>
    <property type="molecule type" value="Genomic_DNA"/>
</dbReference>
<comment type="caution">
    <text evidence="1">The sequence shown here is derived from an EMBL/GenBank/DDBJ whole genome shotgun (WGS) entry which is preliminary data.</text>
</comment>